<proteinExistence type="predicted"/>
<organism evidence="2 3">
    <name type="scientific">Meloidogyne hapla</name>
    <name type="common">Root-knot nematode worm</name>
    <dbReference type="NCBI Taxonomy" id="6305"/>
    <lineage>
        <taxon>Eukaryota</taxon>
        <taxon>Metazoa</taxon>
        <taxon>Ecdysozoa</taxon>
        <taxon>Nematoda</taxon>
        <taxon>Chromadorea</taxon>
        <taxon>Rhabditida</taxon>
        <taxon>Tylenchina</taxon>
        <taxon>Tylenchomorpha</taxon>
        <taxon>Tylenchoidea</taxon>
        <taxon>Meloidogynidae</taxon>
        <taxon>Meloidogyninae</taxon>
        <taxon>Meloidogyne</taxon>
    </lineage>
</organism>
<accession>A0A1I8B571</accession>
<feature type="region of interest" description="Disordered" evidence="1">
    <location>
        <begin position="55"/>
        <end position="102"/>
    </location>
</feature>
<feature type="compositionally biased region" description="Low complexity" evidence="1">
    <location>
        <begin position="55"/>
        <end position="71"/>
    </location>
</feature>
<dbReference type="Proteomes" id="UP000095281">
    <property type="component" value="Unplaced"/>
</dbReference>
<name>A0A1I8B571_MELHA</name>
<dbReference type="AlphaFoldDB" id="A0A1I8B571"/>
<evidence type="ECO:0000313" key="2">
    <source>
        <dbReference type="Proteomes" id="UP000095281"/>
    </source>
</evidence>
<reference evidence="3" key="1">
    <citation type="submission" date="2016-11" db="UniProtKB">
        <authorList>
            <consortium name="WormBaseParasite"/>
        </authorList>
    </citation>
    <scope>IDENTIFICATION</scope>
</reference>
<keyword evidence="2" id="KW-1185">Reference proteome</keyword>
<sequence length="235" mass="25905">MSKRVPLKQKDISQILRHLKLNPNNHSQGSTNNTQQIDMECDPPQLVVGIATTESSAPPAEIAATPTTEPTTNEHPRIQPPSPTSTNADNTEKLDIPLPPGPPPLSALKLPQRYNICSRVRILDSGSIQNLPIDEHTIKKNQIKKWEMTRKKKLSKRITITKPNPLNKIYINPNYVANLLIPPPPPPTPTNTHNSILNTSMPISSAITYVPVIHLPIVPYQILALAPGMSRNVAN</sequence>
<protein>
    <submittedName>
        <fullName evidence="3">Uncharacterized protein</fullName>
    </submittedName>
</protein>
<evidence type="ECO:0000313" key="3">
    <source>
        <dbReference type="WBParaSite" id="MhA1_Contig1410.frz3.gene2"/>
    </source>
</evidence>
<evidence type="ECO:0000256" key="1">
    <source>
        <dbReference type="SAM" id="MobiDB-lite"/>
    </source>
</evidence>
<dbReference type="WBParaSite" id="MhA1_Contig1410.frz3.gene2">
    <property type="protein sequence ID" value="MhA1_Contig1410.frz3.gene2"/>
    <property type="gene ID" value="MhA1_Contig1410.frz3.gene2"/>
</dbReference>